<dbReference type="SUPFAM" id="SSF48726">
    <property type="entry name" value="Immunoglobulin"/>
    <property type="match status" value="4"/>
</dbReference>
<feature type="domain" description="Ig-like" evidence="4">
    <location>
        <begin position="122"/>
        <end position="219"/>
    </location>
</feature>
<protein>
    <recommendedName>
        <fullName evidence="4">Ig-like domain-containing protein</fullName>
    </recommendedName>
</protein>
<evidence type="ECO:0000256" key="2">
    <source>
        <dbReference type="SAM" id="Phobius"/>
    </source>
</evidence>
<feature type="compositionally biased region" description="Polar residues" evidence="1">
    <location>
        <begin position="516"/>
        <end position="538"/>
    </location>
</feature>
<evidence type="ECO:0000256" key="1">
    <source>
        <dbReference type="SAM" id="MobiDB-lite"/>
    </source>
</evidence>
<feature type="domain" description="Ig-like" evidence="4">
    <location>
        <begin position="239"/>
        <end position="342"/>
    </location>
</feature>
<feature type="signal peptide" evidence="3">
    <location>
        <begin position="1"/>
        <end position="22"/>
    </location>
</feature>
<organism evidence="5 6">
    <name type="scientific">Dicentrarchus labrax</name>
    <name type="common">European seabass</name>
    <name type="synonym">Morone labrax</name>
    <dbReference type="NCBI Taxonomy" id="13489"/>
    <lineage>
        <taxon>Eukaryota</taxon>
        <taxon>Metazoa</taxon>
        <taxon>Chordata</taxon>
        <taxon>Craniata</taxon>
        <taxon>Vertebrata</taxon>
        <taxon>Euteleostomi</taxon>
        <taxon>Actinopterygii</taxon>
        <taxon>Neopterygii</taxon>
        <taxon>Teleostei</taxon>
        <taxon>Neoteleostei</taxon>
        <taxon>Acanthomorphata</taxon>
        <taxon>Eupercaria</taxon>
        <taxon>Moronidae</taxon>
        <taxon>Dicentrarchus</taxon>
    </lineage>
</organism>
<accession>A0A8C4H5F6</accession>
<feature type="transmembrane region" description="Helical" evidence="2">
    <location>
        <begin position="484"/>
        <end position="506"/>
    </location>
</feature>
<dbReference type="PANTHER" id="PTHR11422">
    <property type="entry name" value="T-CELL SURFACE GLYCOPROTEIN CD4"/>
    <property type="match status" value="1"/>
</dbReference>
<evidence type="ECO:0000256" key="3">
    <source>
        <dbReference type="SAM" id="SignalP"/>
    </source>
</evidence>
<keyword evidence="2" id="KW-1133">Transmembrane helix</keyword>
<dbReference type="Proteomes" id="UP000694389">
    <property type="component" value="Unassembled WGS sequence"/>
</dbReference>
<dbReference type="InterPro" id="IPR036179">
    <property type="entry name" value="Ig-like_dom_sf"/>
</dbReference>
<keyword evidence="2" id="KW-0812">Transmembrane</keyword>
<dbReference type="AlphaFoldDB" id="A0A8C4H5F6"/>
<keyword evidence="2" id="KW-0472">Membrane</keyword>
<gene>
    <name evidence="5" type="primary">LOC127367989</name>
</gene>
<keyword evidence="6" id="KW-1185">Reference proteome</keyword>
<reference evidence="5" key="1">
    <citation type="submission" date="2025-08" db="UniProtKB">
        <authorList>
            <consortium name="Ensembl"/>
        </authorList>
    </citation>
    <scope>IDENTIFICATION</scope>
</reference>
<sequence length="604" mass="66348">MVEFRWIKMSLFLMLVLHFTAAATGQLNLYFTVRAGDDVTLSCENVIKDQNNCDSTTWLFSVSRSTATVELVTLGQIGKNTNSKSDRLSVTENCSLVIKKVTVEDVGRYTCRQLISEQQQGPESLVYLSVITMTEHKDSDKVTLSCSVSTYERCTHTVKWLNEGQDLDKDNQVVKTSQSPCNVSVTFKTSHYIYTSNSNSLKCAVIDGNKEQQFPFRLQPSAEKPGEDTKPTTTTTIKPTTTDNTSTELKAAATGQLNLSSTVRAGDDVTLSCENVIKDKKNCDSTTWISSGSRSTATVELVTLGQIGKNTNSKSDRLSVTANCSLVIKKVTVEDAGRYTCRQFISGQQQDPDSQVYLSVVTMTEHKDSDKVTLSCSVSTYERCTHTVKWMNGGQDLDKDNQEVKTSQSPCNVSVTFKTSHYIDTSNSNSLKCAVTDGNKEQQTFRLQPSGEKPGEDTITTITTKETTTTKPTTNDNASTELKVWQWFIIVFVSLAALLIIIVAVIRWKRTKGKKSQNNTNNVQSLNPAVNPETSQDTADPEDGVSYASISFTKKSNSKGWVRSKGDDDDDEAVTYVTVKAPSSSAGASADPSNLYATVKEPNK</sequence>
<dbReference type="InterPro" id="IPR013106">
    <property type="entry name" value="Ig_V-set"/>
</dbReference>
<feature type="region of interest" description="Disordered" evidence="1">
    <location>
        <begin position="513"/>
        <end position="544"/>
    </location>
</feature>
<feature type="domain" description="Ig-like" evidence="4">
    <location>
        <begin position="36"/>
        <end position="112"/>
    </location>
</feature>
<dbReference type="SMART" id="SM00406">
    <property type="entry name" value="IGv"/>
    <property type="match status" value="2"/>
</dbReference>
<dbReference type="InterPro" id="IPR003599">
    <property type="entry name" value="Ig_sub"/>
</dbReference>
<dbReference type="Ensembl" id="ENSDLAT00005039855.2">
    <property type="protein sequence ID" value="ENSDLAP00005037344.2"/>
    <property type="gene ID" value="ENSDLAG00005016657.2"/>
</dbReference>
<dbReference type="RefSeq" id="XP_051264310.1">
    <property type="nucleotide sequence ID" value="XM_051408350.1"/>
</dbReference>
<proteinExistence type="predicted"/>
<feature type="domain" description="Ig-like" evidence="4">
    <location>
        <begin position="352"/>
        <end position="446"/>
    </location>
</feature>
<feature type="compositionally biased region" description="Low complexity" evidence="1">
    <location>
        <begin position="582"/>
        <end position="593"/>
    </location>
</feature>
<dbReference type="GeneID" id="127367989"/>
<feature type="region of interest" description="Disordered" evidence="1">
    <location>
        <begin position="220"/>
        <end position="245"/>
    </location>
</feature>
<reference evidence="5" key="2">
    <citation type="submission" date="2025-09" db="UniProtKB">
        <authorList>
            <consortium name="Ensembl"/>
        </authorList>
    </citation>
    <scope>IDENTIFICATION</scope>
</reference>
<evidence type="ECO:0000313" key="5">
    <source>
        <dbReference type="Ensembl" id="ENSDLAP00005037344.2"/>
    </source>
</evidence>
<dbReference type="Pfam" id="PF07686">
    <property type="entry name" value="V-set"/>
    <property type="match status" value="2"/>
</dbReference>
<keyword evidence="3" id="KW-0732">Signal</keyword>
<name>A0A8C4H5F6_DICLA</name>
<dbReference type="Gene3D" id="2.60.40.10">
    <property type="entry name" value="Immunoglobulins"/>
    <property type="match status" value="2"/>
</dbReference>
<dbReference type="InterPro" id="IPR007110">
    <property type="entry name" value="Ig-like_dom"/>
</dbReference>
<feature type="region of interest" description="Disordered" evidence="1">
    <location>
        <begin position="582"/>
        <end position="604"/>
    </location>
</feature>
<dbReference type="OMA" id="DKECEVT"/>
<evidence type="ECO:0000259" key="4">
    <source>
        <dbReference type="PROSITE" id="PS50835"/>
    </source>
</evidence>
<feature type="compositionally biased region" description="Low complexity" evidence="1">
    <location>
        <begin position="231"/>
        <end position="245"/>
    </location>
</feature>
<evidence type="ECO:0000313" key="6">
    <source>
        <dbReference type="Proteomes" id="UP000694389"/>
    </source>
</evidence>
<dbReference type="InterPro" id="IPR013783">
    <property type="entry name" value="Ig-like_fold"/>
</dbReference>
<dbReference type="PROSITE" id="PS50835">
    <property type="entry name" value="IG_LIKE"/>
    <property type="match status" value="4"/>
</dbReference>
<dbReference type="SMART" id="SM00409">
    <property type="entry name" value="IG"/>
    <property type="match status" value="2"/>
</dbReference>
<dbReference type="GeneTree" id="ENSGT00930000151352"/>
<feature type="chain" id="PRO_5035738682" description="Ig-like domain-containing protein" evidence="3">
    <location>
        <begin position="23"/>
        <end position="604"/>
    </location>
</feature>